<dbReference type="SUPFAM" id="SSF54897">
    <property type="entry name" value="Protease propeptides/inhibitors"/>
    <property type="match status" value="1"/>
</dbReference>
<protein>
    <recommendedName>
        <fullName evidence="12">Peptidase M14 domain-containing protein</fullName>
    </recommendedName>
</protein>
<dbReference type="Proteomes" id="UP000749559">
    <property type="component" value="Unassembled WGS sequence"/>
</dbReference>
<evidence type="ECO:0000256" key="4">
    <source>
        <dbReference type="ARBA" id="ARBA00022670"/>
    </source>
</evidence>
<dbReference type="Pfam" id="PF02244">
    <property type="entry name" value="Propep_M14"/>
    <property type="match status" value="1"/>
</dbReference>
<evidence type="ECO:0000256" key="10">
    <source>
        <dbReference type="ARBA" id="ARBA00023157"/>
    </source>
</evidence>
<sequence length="422" mass="46815">MGLLCHILILAIGFTLVASAPEKPPVKKSYRGHKIYKALPGTRDQAELINRLEVLEHLGVDVWRRPKTPGQEVTLSVSPRARGNVERFFKQHAIPYSIVIHDLQSMIDSSYESTEATSYAFSLTQYNRHDDINDWLDSTASSCGSRCSIENIGTSTNGRTLKVIKIGKSSSSNSKAIWVDAGIHAREWISPAASLYLIDKLVNSYNSDSTVRSLVDAFDWYILPSSNPDGYEYSYVYDRLWRKTRSRNSGSSCFGADPNRNWDYKWMLTGASSNPCSDTYAGSIAFSEPETTAMKDFMLSKSSSLNMYISIHAYGQYILTPWGYTEDLPSDYNDLEYVGNEGAAGIRGVNGRSFTVGSSTRVLYAAAGASDDWAKAVAGIKYSYTLELRDTGYWGFVLPVSQITPACEETYAGIVRMAQAIM</sequence>
<keyword evidence="10" id="KW-1015">Disulfide bond</keyword>
<dbReference type="SUPFAM" id="SSF53187">
    <property type="entry name" value="Zn-dependent exopeptidases"/>
    <property type="match status" value="1"/>
</dbReference>
<dbReference type="CDD" id="cd03860">
    <property type="entry name" value="M14_CP_A-B_like"/>
    <property type="match status" value="1"/>
</dbReference>
<dbReference type="Gene3D" id="3.30.70.340">
    <property type="entry name" value="Metallocarboxypeptidase-like"/>
    <property type="match status" value="1"/>
</dbReference>
<dbReference type="PROSITE" id="PS52035">
    <property type="entry name" value="PEPTIDASE_M14"/>
    <property type="match status" value="1"/>
</dbReference>
<dbReference type="GO" id="GO:0005615">
    <property type="term" value="C:extracellular space"/>
    <property type="evidence" value="ECO:0007669"/>
    <property type="project" value="TreeGrafter"/>
</dbReference>
<dbReference type="InterPro" id="IPR057246">
    <property type="entry name" value="CARBOXYPEPT_ZN_1"/>
</dbReference>
<dbReference type="Pfam" id="PF00246">
    <property type="entry name" value="Peptidase_M14"/>
    <property type="match status" value="1"/>
</dbReference>
<accession>A0A8J1TUW2</accession>
<evidence type="ECO:0000259" key="12">
    <source>
        <dbReference type="PROSITE" id="PS52035"/>
    </source>
</evidence>
<organism evidence="13 14">
    <name type="scientific">Owenia fusiformis</name>
    <name type="common">Polychaete worm</name>
    <dbReference type="NCBI Taxonomy" id="6347"/>
    <lineage>
        <taxon>Eukaryota</taxon>
        <taxon>Metazoa</taxon>
        <taxon>Spiralia</taxon>
        <taxon>Lophotrochozoa</taxon>
        <taxon>Annelida</taxon>
        <taxon>Polychaeta</taxon>
        <taxon>Sedentaria</taxon>
        <taxon>Canalipalpata</taxon>
        <taxon>Sabellida</taxon>
        <taxon>Oweniida</taxon>
        <taxon>Oweniidae</taxon>
        <taxon>Owenia</taxon>
    </lineage>
</organism>
<keyword evidence="6" id="KW-0732">Signal</keyword>
<dbReference type="PRINTS" id="PR00765">
    <property type="entry name" value="CRBOXYPTASEA"/>
</dbReference>
<dbReference type="InterPro" id="IPR003146">
    <property type="entry name" value="M14A_act_pep"/>
</dbReference>
<dbReference type="OrthoDB" id="3626597at2759"/>
<keyword evidence="7" id="KW-0378">Hydrolase</keyword>
<comment type="cofactor">
    <cofactor evidence="1">
        <name>Zn(2+)</name>
        <dbReference type="ChEBI" id="CHEBI:29105"/>
    </cofactor>
</comment>
<keyword evidence="8" id="KW-0862">Zinc</keyword>
<name>A0A8J1TUW2_OWEFU</name>
<dbReference type="FunFam" id="3.40.630.10:FF:000001">
    <property type="entry name" value="Carboxypeptidase B"/>
    <property type="match status" value="1"/>
</dbReference>
<evidence type="ECO:0000256" key="7">
    <source>
        <dbReference type="ARBA" id="ARBA00022801"/>
    </source>
</evidence>
<dbReference type="FunFam" id="3.30.70.340:FF:000001">
    <property type="entry name" value="Carboxypeptidase A5"/>
    <property type="match status" value="1"/>
</dbReference>
<feature type="active site" description="Proton donor/acceptor" evidence="11">
    <location>
        <position position="387"/>
    </location>
</feature>
<evidence type="ECO:0000256" key="9">
    <source>
        <dbReference type="ARBA" id="ARBA00023049"/>
    </source>
</evidence>
<dbReference type="PANTHER" id="PTHR11705">
    <property type="entry name" value="PROTEASE FAMILY M14 CARBOXYPEPTIDASE A,B"/>
    <property type="match status" value="1"/>
</dbReference>
<dbReference type="InterPro" id="IPR036990">
    <property type="entry name" value="M14A-like_propep"/>
</dbReference>
<dbReference type="InterPro" id="IPR000834">
    <property type="entry name" value="Peptidase_M14"/>
</dbReference>
<dbReference type="SMART" id="SM00631">
    <property type="entry name" value="Zn_pept"/>
    <property type="match status" value="1"/>
</dbReference>
<comment type="caution">
    <text evidence="13">The sequence shown here is derived from an EMBL/GenBank/DDBJ whole genome shotgun (WGS) entry which is preliminary data.</text>
</comment>
<keyword evidence="14" id="KW-1185">Reference proteome</keyword>
<evidence type="ECO:0000256" key="1">
    <source>
        <dbReference type="ARBA" id="ARBA00001947"/>
    </source>
</evidence>
<dbReference type="AlphaFoldDB" id="A0A8J1TUW2"/>
<dbReference type="GO" id="GO:0008270">
    <property type="term" value="F:zinc ion binding"/>
    <property type="evidence" value="ECO:0007669"/>
    <property type="project" value="InterPro"/>
</dbReference>
<evidence type="ECO:0000313" key="14">
    <source>
        <dbReference type="Proteomes" id="UP000749559"/>
    </source>
</evidence>
<keyword evidence="4" id="KW-0645">Protease</keyword>
<evidence type="ECO:0000256" key="2">
    <source>
        <dbReference type="ARBA" id="ARBA00005988"/>
    </source>
</evidence>
<keyword evidence="9" id="KW-0482">Metalloprotease</keyword>
<dbReference type="GO" id="GO:0006508">
    <property type="term" value="P:proteolysis"/>
    <property type="evidence" value="ECO:0007669"/>
    <property type="project" value="UniProtKB-KW"/>
</dbReference>
<gene>
    <name evidence="13" type="ORF">OFUS_LOCUS6429</name>
</gene>
<dbReference type="PROSITE" id="PS00132">
    <property type="entry name" value="CARBOXYPEPT_ZN_1"/>
    <property type="match status" value="1"/>
</dbReference>
<dbReference type="PANTHER" id="PTHR11705:SF140">
    <property type="entry name" value="FI02848P-RELATED"/>
    <property type="match status" value="1"/>
</dbReference>
<evidence type="ECO:0000313" key="13">
    <source>
        <dbReference type="EMBL" id="CAH1779637.1"/>
    </source>
</evidence>
<feature type="domain" description="Peptidase M14" evidence="12">
    <location>
        <begin position="125"/>
        <end position="421"/>
    </location>
</feature>
<keyword evidence="3" id="KW-0121">Carboxypeptidase</keyword>
<proteinExistence type="inferred from homology"/>
<evidence type="ECO:0000256" key="6">
    <source>
        <dbReference type="ARBA" id="ARBA00022729"/>
    </source>
</evidence>
<evidence type="ECO:0000256" key="3">
    <source>
        <dbReference type="ARBA" id="ARBA00022645"/>
    </source>
</evidence>
<reference evidence="13" key="1">
    <citation type="submission" date="2022-03" db="EMBL/GenBank/DDBJ databases">
        <authorList>
            <person name="Martin C."/>
        </authorList>
    </citation>
    <scope>NUCLEOTIDE SEQUENCE</scope>
</reference>
<dbReference type="Gene3D" id="3.40.630.10">
    <property type="entry name" value="Zn peptidases"/>
    <property type="match status" value="1"/>
</dbReference>
<evidence type="ECO:0000256" key="8">
    <source>
        <dbReference type="ARBA" id="ARBA00022833"/>
    </source>
</evidence>
<dbReference type="EMBL" id="CAIIXF020000003">
    <property type="protein sequence ID" value="CAH1779637.1"/>
    <property type="molecule type" value="Genomic_DNA"/>
</dbReference>
<evidence type="ECO:0000256" key="11">
    <source>
        <dbReference type="PROSITE-ProRule" id="PRU01379"/>
    </source>
</evidence>
<dbReference type="GO" id="GO:0004181">
    <property type="term" value="F:metallocarboxypeptidase activity"/>
    <property type="evidence" value="ECO:0007669"/>
    <property type="project" value="InterPro"/>
</dbReference>
<keyword evidence="5" id="KW-0479">Metal-binding</keyword>
<comment type="similarity">
    <text evidence="2 11">Belongs to the peptidase M14 family.</text>
</comment>
<evidence type="ECO:0000256" key="5">
    <source>
        <dbReference type="ARBA" id="ARBA00022723"/>
    </source>
</evidence>